<dbReference type="InterPro" id="IPR044084">
    <property type="entry name" value="AvModA-like_subst-bd"/>
</dbReference>
<dbReference type="GO" id="GO:0030973">
    <property type="term" value="F:molybdate ion binding"/>
    <property type="evidence" value="ECO:0007669"/>
    <property type="project" value="InterPro"/>
</dbReference>
<accession>A0A3G8LPL9</accession>
<proteinExistence type="inferred from homology"/>
<dbReference type="Gene3D" id="3.40.190.10">
    <property type="entry name" value="Periplasmic binding protein-like II"/>
    <property type="match status" value="2"/>
</dbReference>
<organism evidence="5 6">
    <name type="scientific">Shewanella livingstonensis</name>
    <dbReference type="NCBI Taxonomy" id="150120"/>
    <lineage>
        <taxon>Bacteria</taxon>
        <taxon>Pseudomonadati</taxon>
        <taxon>Pseudomonadota</taxon>
        <taxon>Gammaproteobacteria</taxon>
        <taxon>Alteromonadales</taxon>
        <taxon>Shewanellaceae</taxon>
        <taxon>Shewanella</taxon>
    </lineage>
</organism>
<keyword evidence="2 4" id="KW-0479">Metal-binding</keyword>
<protein>
    <submittedName>
        <fullName evidence="5">Molybdate ABC transporter substrate-binding protein</fullName>
    </submittedName>
</protein>
<dbReference type="EMBL" id="CP034015">
    <property type="protein sequence ID" value="AZG71576.1"/>
    <property type="molecule type" value="Genomic_DNA"/>
</dbReference>
<keyword evidence="4" id="KW-0500">Molybdenum</keyword>
<feature type="binding site" evidence="4">
    <location>
        <position position="80"/>
    </location>
    <ligand>
        <name>molybdate</name>
        <dbReference type="ChEBI" id="CHEBI:36264"/>
    </ligand>
</feature>
<dbReference type="GO" id="GO:0015689">
    <property type="term" value="P:molybdate ion transport"/>
    <property type="evidence" value="ECO:0007669"/>
    <property type="project" value="InterPro"/>
</dbReference>
<evidence type="ECO:0000256" key="3">
    <source>
        <dbReference type="ARBA" id="ARBA00022729"/>
    </source>
</evidence>
<dbReference type="AlphaFoldDB" id="A0A3G8LPL9"/>
<dbReference type="InterPro" id="IPR005950">
    <property type="entry name" value="ModA"/>
</dbReference>
<reference evidence="6" key="1">
    <citation type="submission" date="2018-11" db="EMBL/GenBank/DDBJ databases">
        <title>Shewanella sp. M2.</title>
        <authorList>
            <person name="Hwang Y.J."/>
            <person name="Hwang C.Y."/>
        </authorList>
    </citation>
    <scope>NUCLEOTIDE SEQUENCE [LARGE SCALE GENOMIC DNA]</scope>
    <source>
        <strain evidence="6">LMG 19866</strain>
    </source>
</reference>
<dbReference type="InterPro" id="IPR050682">
    <property type="entry name" value="ModA/WtpA"/>
</dbReference>
<comment type="similarity">
    <text evidence="1">Belongs to the bacterial solute-binding protein ModA family.</text>
</comment>
<evidence type="ECO:0000256" key="2">
    <source>
        <dbReference type="ARBA" id="ARBA00022723"/>
    </source>
</evidence>
<dbReference type="PANTHER" id="PTHR30632:SF14">
    <property type="entry name" value="TUNGSTATE_MOLYBDATE_CHROMATE-BINDING PROTEIN MODA"/>
    <property type="match status" value="1"/>
</dbReference>
<evidence type="ECO:0000256" key="1">
    <source>
        <dbReference type="ARBA" id="ARBA00009175"/>
    </source>
</evidence>
<dbReference type="Pfam" id="PF13531">
    <property type="entry name" value="SBP_bac_11"/>
    <property type="match status" value="1"/>
</dbReference>
<evidence type="ECO:0000313" key="6">
    <source>
        <dbReference type="Proteomes" id="UP000278035"/>
    </source>
</evidence>
<evidence type="ECO:0000256" key="4">
    <source>
        <dbReference type="PIRSR" id="PIRSR004846-1"/>
    </source>
</evidence>
<keyword evidence="6" id="KW-1185">Reference proteome</keyword>
<dbReference type="PANTHER" id="PTHR30632">
    <property type="entry name" value="MOLYBDATE-BINDING PERIPLASMIC PROTEIN"/>
    <property type="match status" value="1"/>
</dbReference>
<dbReference type="GO" id="GO:0046872">
    <property type="term" value="F:metal ion binding"/>
    <property type="evidence" value="ECO:0007669"/>
    <property type="project" value="UniProtKB-KW"/>
</dbReference>
<dbReference type="Proteomes" id="UP000278035">
    <property type="component" value="Chromosome"/>
</dbReference>
<name>A0A3G8LPL9_9GAMM</name>
<dbReference type="NCBIfam" id="TIGR01256">
    <property type="entry name" value="modA"/>
    <property type="match status" value="1"/>
</dbReference>
<evidence type="ECO:0000313" key="5">
    <source>
        <dbReference type="EMBL" id="AZG71576.1"/>
    </source>
</evidence>
<dbReference type="OrthoDB" id="9785015at2"/>
<dbReference type="RefSeq" id="WP_124729219.1">
    <property type="nucleotide sequence ID" value="NZ_CBCSKC010000033.1"/>
</dbReference>
<dbReference type="SUPFAM" id="SSF53850">
    <property type="entry name" value="Periplasmic binding protein-like II"/>
    <property type="match status" value="1"/>
</dbReference>
<keyword evidence="3" id="KW-0732">Signal</keyword>
<dbReference type="CDD" id="cd13539">
    <property type="entry name" value="PBP2_AvModA"/>
    <property type="match status" value="1"/>
</dbReference>
<gene>
    <name evidence="5" type="primary">modA</name>
    <name evidence="5" type="ORF">EGC82_01580</name>
</gene>
<dbReference type="KEGG" id="slj:EGC82_01580"/>
<sequence>MSFIYANITQLADSFRPRFRAGAIALFFAIVSSVGFSSASVASDAPAIAAAANIKFAVDEIAIRFQQQTGLALRISYGSSGNFVTQIQHGAPFEMMLSADEGYIDKLHQAGFTQGEGVIYAIGRLALAAPKDSPLILDADLVGLAQLIDDGKLSRFAIANPDHAPYGVSAREVLQAKGLWDALQATLILGENAAQATQFTISGSTQGGIVPLSLVLTPEFAKRGNYVVIPDALFQPLYQRMALMPNASETAERFYQYMQSADAQQVLTQFGFNLPKSVVKQAN</sequence>
<dbReference type="PIRSF" id="PIRSF004846">
    <property type="entry name" value="ModA"/>
    <property type="match status" value="1"/>
</dbReference>